<evidence type="ECO:0000313" key="2">
    <source>
        <dbReference type="EMBL" id="WNH49896.1"/>
    </source>
</evidence>
<dbReference type="InterPro" id="IPR017850">
    <property type="entry name" value="Alkaline_phosphatase_core_sf"/>
</dbReference>
<sequence>MISVRLSLALAAALALTSCASAPPTPPAAAAGAGTPVAAHAPKLLLVSIDGLRADMLDKGITPNLSRIAQDGVRARWMTPSYPSLTFPNHYTLVTGLRPNHHGIIHNSMQEDGLGRFQVNLPAAVTDSRWWGGEPIWVGAEKAGVRSATWSWPGSEAAIQGVRPSQWRVYNADVPLDDRVDQVLGWLSQTDKDAPRLVTLYMEQVDKAGHHYGPDSQEYAAAIVAVDAAIGRLLDGLAARRLDTDTNVIVLSDHGMAQVPDGQTIAVEDMVDPTIATNISTGQSIGFAPMPGKQAAAEKILLGKHATYDCWTRQTLPARWEYGSNPRIPPIICQMHEGWNALKRERLAKREPGDRGSHGYDNALPSMRAVFIAHGPSFKQGVTLPAFDNVDVYPLTTRLLGIPAAPNDGNPETLLPALR</sequence>
<dbReference type="Gene3D" id="3.30.1360.180">
    <property type="match status" value="1"/>
</dbReference>
<gene>
    <name evidence="2" type="ORF">PDM28_06195</name>
</gene>
<dbReference type="Proteomes" id="UP001305421">
    <property type="component" value="Chromosome"/>
</dbReference>
<dbReference type="EMBL" id="CP115543">
    <property type="protein sequence ID" value="WNH49896.1"/>
    <property type="molecule type" value="Genomic_DNA"/>
</dbReference>
<keyword evidence="3" id="KW-1185">Reference proteome</keyword>
<organism evidence="2 3">
    <name type="scientific">Stenotrophomonas aracearum</name>
    <dbReference type="NCBI Taxonomy" id="3003272"/>
    <lineage>
        <taxon>Bacteria</taxon>
        <taxon>Pseudomonadati</taxon>
        <taxon>Pseudomonadota</taxon>
        <taxon>Gammaproteobacteria</taxon>
        <taxon>Lysobacterales</taxon>
        <taxon>Lysobacteraceae</taxon>
        <taxon>Stenotrophomonas</taxon>
    </lineage>
</organism>
<dbReference type="InterPro" id="IPR002591">
    <property type="entry name" value="Phosphodiest/P_Trfase"/>
</dbReference>
<reference evidence="2 3" key="1">
    <citation type="submission" date="2022-12" db="EMBL/GenBank/DDBJ databases">
        <title>Two new species, Stenotrophomonas aracearum and Stenotrophomonas oahuensis, isolated from Anthurium (Araceae family) in Hawaii.</title>
        <authorList>
            <person name="Chunag S.C."/>
            <person name="Dobhal S."/>
            <person name="Alvarez A."/>
            <person name="Arif M."/>
        </authorList>
    </citation>
    <scope>NUCLEOTIDE SEQUENCE [LARGE SCALE GENOMIC DNA]</scope>
    <source>
        <strain evidence="2 3">A5588</strain>
    </source>
</reference>
<keyword evidence="1" id="KW-0732">Signal</keyword>
<dbReference type="CDD" id="cd16018">
    <property type="entry name" value="Enpp"/>
    <property type="match status" value="1"/>
</dbReference>
<dbReference type="Gene3D" id="3.40.720.10">
    <property type="entry name" value="Alkaline Phosphatase, subunit A"/>
    <property type="match status" value="1"/>
</dbReference>
<dbReference type="PANTHER" id="PTHR10151:SF120">
    <property type="entry name" value="BIS(5'-ADENOSYL)-TRIPHOSPHATASE"/>
    <property type="match status" value="1"/>
</dbReference>
<evidence type="ECO:0000313" key="3">
    <source>
        <dbReference type="Proteomes" id="UP001305421"/>
    </source>
</evidence>
<proteinExistence type="predicted"/>
<accession>A0ABY9YGE5</accession>
<evidence type="ECO:0000256" key="1">
    <source>
        <dbReference type="SAM" id="SignalP"/>
    </source>
</evidence>
<feature type="signal peptide" evidence="1">
    <location>
        <begin position="1"/>
        <end position="22"/>
    </location>
</feature>
<protein>
    <submittedName>
        <fullName evidence="2">Ectonucleotide pyrophosphatase/phosphodiesterase</fullName>
    </submittedName>
</protein>
<dbReference type="SUPFAM" id="SSF53649">
    <property type="entry name" value="Alkaline phosphatase-like"/>
    <property type="match status" value="1"/>
</dbReference>
<dbReference type="RefSeq" id="WP_311184189.1">
    <property type="nucleotide sequence ID" value="NZ_CP115543.1"/>
</dbReference>
<dbReference type="PANTHER" id="PTHR10151">
    <property type="entry name" value="ECTONUCLEOTIDE PYROPHOSPHATASE/PHOSPHODIESTERASE"/>
    <property type="match status" value="1"/>
</dbReference>
<dbReference type="PROSITE" id="PS51257">
    <property type="entry name" value="PROKAR_LIPOPROTEIN"/>
    <property type="match status" value="1"/>
</dbReference>
<dbReference type="Pfam" id="PF01663">
    <property type="entry name" value="Phosphodiest"/>
    <property type="match status" value="1"/>
</dbReference>
<name>A0ABY9YGE5_9GAMM</name>
<feature type="chain" id="PRO_5046448728" evidence="1">
    <location>
        <begin position="23"/>
        <end position="419"/>
    </location>
</feature>